<dbReference type="EMBL" id="AP013035">
    <property type="protein sequence ID" value="BAT71640.1"/>
    <property type="molecule type" value="Genomic_DNA"/>
</dbReference>
<comment type="miscellaneous">
    <text evidence="13">This function is generally fulfilled by the C-terminal part of HisG, which is missing in some bacteria such as this one.</text>
</comment>
<reference evidence="17" key="1">
    <citation type="journal article" date="2018" name="Science">
        <title>A primordial and reversible TCA cycle in a facultatively chemolithoautotrophic thermophile.</title>
        <authorList>
            <person name="Nunoura T."/>
            <person name="Chikaraishi Y."/>
            <person name="Izaki R."/>
            <person name="Suwa T."/>
            <person name="Sato T."/>
            <person name="Harada T."/>
            <person name="Mori K."/>
            <person name="Kato Y."/>
            <person name="Miyazaki M."/>
            <person name="Shimamura S."/>
            <person name="Yanagawa K."/>
            <person name="Shuto A."/>
            <person name="Ohkouchi N."/>
            <person name="Fujita N."/>
            <person name="Takaki Y."/>
            <person name="Atomi H."/>
            <person name="Takai K."/>
        </authorList>
    </citation>
    <scope>NUCLEOTIDE SEQUENCE [LARGE SCALE GENOMIC DNA]</scope>
    <source>
        <strain evidence="17">DSM 17441 / JCM 13301 / NBRC 103674 / ABI70S6</strain>
    </source>
</reference>
<dbReference type="InterPro" id="IPR006195">
    <property type="entry name" value="aa-tRNA-synth_II"/>
</dbReference>
<keyword evidence="16" id="KW-0808">Transferase</keyword>
<protein>
    <recommendedName>
        <fullName evidence="5 13">ATP phosphoribosyltransferase regulatory subunit</fullName>
    </recommendedName>
</protein>
<dbReference type="STRING" id="1298851.TST_0840"/>
<evidence type="ECO:0000256" key="10">
    <source>
        <dbReference type="ARBA" id="ARBA00023146"/>
    </source>
</evidence>
<dbReference type="UniPathway" id="UPA00031">
    <property type="reaction ID" value="UER00006"/>
</dbReference>
<keyword evidence="10" id="KW-0030">Aminoacyl-tRNA synthetase</keyword>
<keyword evidence="7" id="KW-0436">Ligase</keyword>
<dbReference type="InterPro" id="IPR041715">
    <property type="entry name" value="HisRS-like_core"/>
</dbReference>
<evidence type="ECO:0000256" key="4">
    <source>
        <dbReference type="ARBA" id="ARBA00011738"/>
    </source>
</evidence>
<keyword evidence="17" id="KW-1185">Reference proteome</keyword>
<keyword evidence="13" id="KW-0368">Histidine biosynthesis</keyword>
<dbReference type="InterPro" id="IPR045864">
    <property type="entry name" value="aa-tRNA-synth_II/BPL/LPL"/>
</dbReference>
<dbReference type="KEGG" id="ttk:TST_0840"/>
<evidence type="ECO:0000256" key="7">
    <source>
        <dbReference type="ARBA" id="ARBA00022598"/>
    </source>
</evidence>
<dbReference type="Gene3D" id="3.40.50.800">
    <property type="entry name" value="Anticodon-binding domain"/>
    <property type="match status" value="1"/>
</dbReference>
<dbReference type="CDD" id="cd00773">
    <property type="entry name" value="HisRS-like_core"/>
    <property type="match status" value="1"/>
</dbReference>
<dbReference type="SUPFAM" id="SSF52954">
    <property type="entry name" value="Class II aaRS ABD-related"/>
    <property type="match status" value="1"/>
</dbReference>
<gene>
    <name evidence="13 16" type="primary">hisZ</name>
    <name evidence="16" type="ORF">TST_0840</name>
</gene>
<dbReference type="InterPro" id="IPR004516">
    <property type="entry name" value="HisRS/HisZ"/>
</dbReference>
<dbReference type="GO" id="GO:0000166">
    <property type="term" value="F:nucleotide binding"/>
    <property type="evidence" value="ECO:0007669"/>
    <property type="project" value="UniProtKB-KW"/>
</dbReference>
<evidence type="ECO:0000256" key="2">
    <source>
        <dbReference type="ARBA" id="ARBA00004667"/>
    </source>
</evidence>
<dbReference type="PANTHER" id="PTHR11476">
    <property type="entry name" value="HISTIDYL-TRNA SYNTHETASE"/>
    <property type="match status" value="1"/>
</dbReference>
<evidence type="ECO:0000313" key="16">
    <source>
        <dbReference type="EMBL" id="BAT71640.1"/>
    </source>
</evidence>
<evidence type="ECO:0000259" key="15">
    <source>
        <dbReference type="PROSITE" id="PS50862"/>
    </source>
</evidence>
<feature type="binding site" evidence="14">
    <location>
        <begin position="79"/>
        <end position="81"/>
    </location>
    <ligand>
        <name>L-histidine</name>
        <dbReference type="ChEBI" id="CHEBI:57595"/>
    </ligand>
</feature>
<comment type="function">
    <text evidence="11 13">Required for the first step of histidine biosynthesis. May allow the feedback regulation of ATP phosphoribosyltransferase activity by histidine.</text>
</comment>
<dbReference type="InterPro" id="IPR004517">
    <property type="entry name" value="HisZ"/>
</dbReference>
<keyword evidence="13" id="KW-0028">Amino-acid biosynthesis</keyword>
<evidence type="ECO:0000256" key="3">
    <source>
        <dbReference type="ARBA" id="ARBA00005539"/>
    </source>
</evidence>
<dbReference type="PROSITE" id="PS50862">
    <property type="entry name" value="AA_TRNA_LIGASE_II"/>
    <property type="match status" value="1"/>
</dbReference>
<feature type="binding site" evidence="14">
    <location>
        <position position="264"/>
    </location>
    <ligand>
        <name>L-histidine</name>
        <dbReference type="ChEBI" id="CHEBI:57595"/>
    </ligand>
</feature>
<evidence type="ECO:0000256" key="12">
    <source>
        <dbReference type="ARBA" id="ARBA00047639"/>
    </source>
</evidence>
<comment type="subcellular location">
    <subcellularLocation>
        <location evidence="1 13">Cytoplasm</location>
    </subcellularLocation>
</comment>
<comment type="subunit">
    <text evidence="13">Heteromultimer composed of HisG and HisZ subunits.</text>
</comment>
<dbReference type="GO" id="GO:0005737">
    <property type="term" value="C:cytoplasm"/>
    <property type="evidence" value="ECO:0007669"/>
    <property type="project" value="UniProtKB-SubCell"/>
</dbReference>
<evidence type="ECO:0000256" key="11">
    <source>
        <dbReference type="ARBA" id="ARBA00025246"/>
    </source>
</evidence>
<dbReference type="Pfam" id="PF03129">
    <property type="entry name" value="HGTP_anticodon"/>
    <property type="match status" value="1"/>
</dbReference>
<dbReference type="Proteomes" id="UP000063234">
    <property type="component" value="Chromosome"/>
</dbReference>
<proteinExistence type="inferred from homology"/>
<keyword evidence="8" id="KW-0547">Nucleotide-binding</keyword>
<comment type="pathway">
    <text evidence="2 13">Amino-acid biosynthesis; L-histidine biosynthesis; L-histidine from 5-phospho-alpha-D-ribose 1-diphosphate: step 1/9.</text>
</comment>
<dbReference type="Gene3D" id="3.30.930.10">
    <property type="entry name" value="Bira Bifunctional Protein, Domain 2"/>
    <property type="match status" value="1"/>
</dbReference>
<keyword evidence="6 13" id="KW-0963">Cytoplasm</keyword>
<dbReference type="InterPro" id="IPR036621">
    <property type="entry name" value="Anticodon-bd_dom_sf"/>
</dbReference>
<dbReference type="SUPFAM" id="SSF55681">
    <property type="entry name" value="Class II aaRS and biotin synthetases"/>
    <property type="match status" value="1"/>
</dbReference>
<evidence type="ECO:0000256" key="6">
    <source>
        <dbReference type="ARBA" id="ARBA00022490"/>
    </source>
</evidence>
<evidence type="ECO:0000256" key="9">
    <source>
        <dbReference type="ARBA" id="ARBA00022917"/>
    </source>
</evidence>
<evidence type="ECO:0000256" key="13">
    <source>
        <dbReference type="HAMAP-Rule" id="MF_00125"/>
    </source>
</evidence>
<accession>A0A0S3QTI5</accession>
<comment type="catalytic activity">
    <reaction evidence="12">
        <text>tRNA(His) + L-histidine + ATP = L-histidyl-tRNA(His) + AMP + diphosphate + H(+)</text>
        <dbReference type="Rhea" id="RHEA:17313"/>
        <dbReference type="Rhea" id="RHEA-COMP:9665"/>
        <dbReference type="Rhea" id="RHEA-COMP:9689"/>
        <dbReference type="ChEBI" id="CHEBI:15378"/>
        <dbReference type="ChEBI" id="CHEBI:30616"/>
        <dbReference type="ChEBI" id="CHEBI:33019"/>
        <dbReference type="ChEBI" id="CHEBI:57595"/>
        <dbReference type="ChEBI" id="CHEBI:78442"/>
        <dbReference type="ChEBI" id="CHEBI:78527"/>
        <dbReference type="ChEBI" id="CHEBI:456215"/>
        <dbReference type="EC" id="6.1.1.21"/>
    </reaction>
</comment>
<evidence type="ECO:0000256" key="14">
    <source>
        <dbReference type="PIRSR" id="PIRSR001549-1"/>
    </source>
</evidence>
<keyword evidence="16" id="KW-0328">Glycosyltransferase</keyword>
<keyword evidence="9" id="KW-0648">Protein biosynthesis</keyword>
<name>A0A0S3QTI5_THET7</name>
<comment type="subunit">
    <text evidence="4">Homodimer.</text>
</comment>
<dbReference type="GO" id="GO:0004821">
    <property type="term" value="F:histidine-tRNA ligase activity"/>
    <property type="evidence" value="ECO:0007669"/>
    <property type="project" value="UniProtKB-EC"/>
</dbReference>
<dbReference type="GO" id="GO:0006418">
    <property type="term" value="P:tRNA aminoacylation for protein translation"/>
    <property type="evidence" value="ECO:0007669"/>
    <property type="project" value="UniProtKB-ARBA"/>
</dbReference>
<dbReference type="GO" id="GO:0016757">
    <property type="term" value="F:glycosyltransferase activity"/>
    <property type="evidence" value="ECO:0007669"/>
    <property type="project" value="UniProtKB-KW"/>
</dbReference>
<comment type="similarity">
    <text evidence="3 13">Belongs to the class-II aminoacyl-tRNA synthetase family. HisZ subfamily.</text>
</comment>
<feature type="binding site" evidence="14">
    <location>
        <position position="109"/>
    </location>
    <ligand>
        <name>L-histidine</name>
        <dbReference type="ChEBI" id="CHEBI:57595"/>
    </ligand>
</feature>
<dbReference type="PIRSF" id="PIRSF001549">
    <property type="entry name" value="His-tRNA_synth"/>
    <property type="match status" value="1"/>
</dbReference>
<evidence type="ECO:0000313" key="17">
    <source>
        <dbReference type="Proteomes" id="UP000063234"/>
    </source>
</evidence>
<dbReference type="Pfam" id="PF13393">
    <property type="entry name" value="tRNA-synt_His"/>
    <property type="match status" value="1"/>
</dbReference>
<dbReference type="PATRIC" id="fig|1298851.3.peg.875"/>
<feature type="domain" description="Aminoacyl-transfer RNA synthetases class-II family profile" evidence="15">
    <location>
        <begin position="21"/>
        <end position="366"/>
    </location>
</feature>
<evidence type="ECO:0000256" key="8">
    <source>
        <dbReference type="ARBA" id="ARBA00022741"/>
    </source>
</evidence>
<evidence type="ECO:0000256" key="5">
    <source>
        <dbReference type="ARBA" id="ARBA00020397"/>
    </source>
</evidence>
<feature type="binding site" evidence="14">
    <location>
        <position position="121"/>
    </location>
    <ligand>
        <name>L-histidine</name>
        <dbReference type="ChEBI" id="CHEBI:57595"/>
    </ligand>
</feature>
<dbReference type="HAMAP" id="MF_00125">
    <property type="entry name" value="HisZ"/>
    <property type="match status" value="1"/>
</dbReference>
<dbReference type="GO" id="GO:0000105">
    <property type="term" value="P:L-histidine biosynthetic process"/>
    <property type="evidence" value="ECO:0007669"/>
    <property type="project" value="UniProtKB-UniRule"/>
</dbReference>
<dbReference type="PANTHER" id="PTHR11476:SF7">
    <property type="entry name" value="HISTIDINE--TRNA LIGASE"/>
    <property type="match status" value="1"/>
</dbReference>
<evidence type="ECO:0000256" key="1">
    <source>
        <dbReference type="ARBA" id="ARBA00004496"/>
    </source>
</evidence>
<dbReference type="AlphaFoldDB" id="A0A0S3QTI5"/>
<sequence>MQHLIPKGVSVRLPETQEGIERIKIEIANIFKRWGFRQVGTPIFEYYDDVYKLIDDSLNGALVKLTERETGRIVVLRPDFTPQVARIAATLLEDMPRPLRLFYQGNIFRWQENGKEKQVCQIGLELIGLGQPEACAELIAITEEVLNRFGIKDHIVVLCNVGFLKELLSPFEQGKRRKIAFALARKDRKGLETLLNGESIEPERYQLIMKLPDLVGGAEILNDIRSIFAPREIDVYLSELEDVISVLQSYGVSENLVVDLSEIRGMVYHTGFFFEVFVGGVGRRIAVGGRYDDLMKMYGKNEPALGFAFNLEDLFKAVFLKGKGVRVESLDVLVIDLSKVKMTGQRIAKLLRDKGFKVARDIISRPLEDSLSYAQHHGIRFAVVIREELKDQGLVEVHDLTNGEKSLVNEGELVSRLEV</sequence>
<dbReference type="RefSeq" id="WP_068549637.1">
    <property type="nucleotide sequence ID" value="NZ_AP013035.1"/>
</dbReference>
<organism evidence="16 17">
    <name type="scientific">Thermosulfidibacter takaii (strain DSM 17441 / JCM 13301 / NBRC 103674 / ABI70S6)</name>
    <dbReference type="NCBI Taxonomy" id="1298851"/>
    <lineage>
        <taxon>Bacteria</taxon>
        <taxon>Pseudomonadati</taxon>
        <taxon>Thermosulfidibacterota</taxon>
        <taxon>Thermosulfidibacteria</taxon>
        <taxon>Thermosulfidibacterales</taxon>
        <taxon>Thermosulfidibacteraceae</taxon>
    </lineage>
</organism>
<feature type="binding site" evidence="14">
    <location>
        <position position="125"/>
    </location>
    <ligand>
        <name>L-histidine</name>
        <dbReference type="ChEBI" id="CHEBI:57595"/>
    </ligand>
</feature>
<dbReference type="InterPro" id="IPR004154">
    <property type="entry name" value="Anticodon-bd"/>
</dbReference>
<dbReference type="OrthoDB" id="9800814at2"/>